<evidence type="ECO:0000256" key="7">
    <source>
        <dbReference type="ARBA" id="ARBA00022741"/>
    </source>
</evidence>
<dbReference type="SUPFAM" id="SSF56112">
    <property type="entry name" value="Protein kinase-like (PK-like)"/>
    <property type="match status" value="1"/>
</dbReference>
<organism evidence="15 16">
    <name type="scientific">Paralvinella palmiformis</name>
    <dbReference type="NCBI Taxonomy" id="53620"/>
    <lineage>
        <taxon>Eukaryota</taxon>
        <taxon>Metazoa</taxon>
        <taxon>Spiralia</taxon>
        <taxon>Lophotrochozoa</taxon>
        <taxon>Annelida</taxon>
        <taxon>Polychaeta</taxon>
        <taxon>Sedentaria</taxon>
        <taxon>Canalipalpata</taxon>
        <taxon>Terebellida</taxon>
        <taxon>Terebelliformia</taxon>
        <taxon>Alvinellidae</taxon>
        <taxon>Paralvinella</taxon>
    </lineage>
</organism>
<evidence type="ECO:0000256" key="3">
    <source>
        <dbReference type="ARBA" id="ARBA00022527"/>
    </source>
</evidence>
<keyword evidence="5 13" id="KW-0812">Transmembrane</keyword>
<keyword evidence="10 13" id="KW-1133">Transmembrane helix</keyword>
<dbReference type="GO" id="GO:0005524">
    <property type="term" value="F:ATP binding"/>
    <property type="evidence" value="ECO:0007669"/>
    <property type="project" value="UniProtKB-UniRule"/>
</dbReference>
<comment type="catalytic activity">
    <reaction evidence="13">
        <text>L-threonyl-[receptor-protein] + ATP = O-phospho-L-threonyl-[receptor-protein] + ADP + H(+)</text>
        <dbReference type="Rhea" id="RHEA:44880"/>
        <dbReference type="Rhea" id="RHEA-COMP:11024"/>
        <dbReference type="Rhea" id="RHEA-COMP:11025"/>
        <dbReference type="ChEBI" id="CHEBI:15378"/>
        <dbReference type="ChEBI" id="CHEBI:30013"/>
        <dbReference type="ChEBI" id="CHEBI:30616"/>
        <dbReference type="ChEBI" id="CHEBI:61977"/>
        <dbReference type="ChEBI" id="CHEBI:456216"/>
        <dbReference type="EC" id="2.7.11.30"/>
    </reaction>
</comment>
<comment type="similarity">
    <text evidence="2 13">Belongs to the protein kinase superfamily. TKL Ser/Thr protein kinase family. TGFB receptor subfamily.</text>
</comment>
<evidence type="ECO:0000256" key="1">
    <source>
        <dbReference type="ARBA" id="ARBA00004479"/>
    </source>
</evidence>
<accession>A0AAD9JLA3</accession>
<dbReference type="PROSITE" id="PS00108">
    <property type="entry name" value="PROTEIN_KINASE_ST"/>
    <property type="match status" value="1"/>
</dbReference>
<comment type="subcellular location">
    <subcellularLocation>
        <location evidence="1 13">Membrane</location>
        <topology evidence="1 13">Single-pass type I membrane protein</topology>
    </subcellularLocation>
</comment>
<dbReference type="Pfam" id="PF01064">
    <property type="entry name" value="Activin_recp"/>
    <property type="match status" value="1"/>
</dbReference>
<dbReference type="PANTHER" id="PTHR23255:SF98">
    <property type="entry name" value="SERINE_THREONINE-PROTEIN KINASE RECEPTOR"/>
    <property type="match status" value="1"/>
</dbReference>
<proteinExistence type="inferred from homology"/>
<gene>
    <name evidence="15" type="ORF">LSH36_243g02017</name>
</gene>
<evidence type="ECO:0000313" key="16">
    <source>
        <dbReference type="Proteomes" id="UP001208570"/>
    </source>
</evidence>
<dbReference type="GO" id="GO:0048179">
    <property type="term" value="C:activin receptor complex"/>
    <property type="evidence" value="ECO:0007669"/>
    <property type="project" value="TreeGrafter"/>
</dbReference>
<keyword evidence="8 13" id="KW-0418">Kinase</keyword>
<evidence type="ECO:0000256" key="8">
    <source>
        <dbReference type="ARBA" id="ARBA00022777"/>
    </source>
</evidence>
<keyword evidence="11 13" id="KW-0472">Membrane</keyword>
<keyword evidence="13" id="KW-0460">Magnesium</keyword>
<dbReference type="InterPro" id="IPR011009">
    <property type="entry name" value="Kinase-like_dom_sf"/>
</dbReference>
<dbReference type="PROSITE" id="PS50011">
    <property type="entry name" value="PROTEIN_KINASE_DOM"/>
    <property type="match status" value="1"/>
</dbReference>
<dbReference type="GO" id="GO:0046872">
    <property type="term" value="F:metal ion binding"/>
    <property type="evidence" value="ECO:0007669"/>
    <property type="project" value="UniProtKB-KW"/>
</dbReference>
<evidence type="ECO:0000256" key="4">
    <source>
        <dbReference type="ARBA" id="ARBA00022679"/>
    </source>
</evidence>
<dbReference type="InterPro" id="IPR045860">
    <property type="entry name" value="Snake_toxin-like_sf"/>
</dbReference>
<keyword evidence="9 13" id="KW-0067">ATP-binding</keyword>
<dbReference type="GO" id="GO:0048185">
    <property type="term" value="F:activin binding"/>
    <property type="evidence" value="ECO:0007669"/>
    <property type="project" value="TreeGrafter"/>
</dbReference>
<keyword evidence="16" id="KW-1185">Reference proteome</keyword>
<keyword evidence="3 13" id="KW-0723">Serine/threonine-protein kinase</keyword>
<dbReference type="Pfam" id="PF00069">
    <property type="entry name" value="Pkinase"/>
    <property type="match status" value="1"/>
</dbReference>
<evidence type="ECO:0000256" key="13">
    <source>
        <dbReference type="RuleBase" id="RU361271"/>
    </source>
</evidence>
<dbReference type="AlphaFoldDB" id="A0AAD9JLA3"/>
<dbReference type="CDD" id="cd23615">
    <property type="entry name" value="TFP_LU_ECD_ACVR2"/>
    <property type="match status" value="1"/>
</dbReference>
<dbReference type="GO" id="GO:0071363">
    <property type="term" value="P:cellular response to growth factor stimulus"/>
    <property type="evidence" value="ECO:0007669"/>
    <property type="project" value="TreeGrafter"/>
</dbReference>
<dbReference type="PANTHER" id="PTHR23255">
    <property type="entry name" value="TRANSFORMING GROWTH FACTOR-BETA RECEPTOR TYPE I AND II"/>
    <property type="match status" value="1"/>
</dbReference>
<dbReference type="GO" id="GO:0017002">
    <property type="term" value="F:activin receptor activity"/>
    <property type="evidence" value="ECO:0007669"/>
    <property type="project" value="TreeGrafter"/>
</dbReference>
<dbReference type="PRINTS" id="PR00653">
    <property type="entry name" value="ACTIVIN2R"/>
</dbReference>
<keyword evidence="13" id="KW-0479">Metal-binding</keyword>
<dbReference type="SUPFAM" id="SSF57302">
    <property type="entry name" value="Snake toxin-like"/>
    <property type="match status" value="2"/>
</dbReference>
<keyword evidence="7 13" id="KW-0547">Nucleotide-binding</keyword>
<dbReference type="InterPro" id="IPR000333">
    <property type="entry name" value="TGFB_receptor"/>
</dbReference>
<comment type="caution">
    <text evidence="15">The sequence shown here is derived from an EMBL/GenBank/DDBJ whole genome shotgun (WGS) entry which is preliminary data.</text>
</comment>
<protein>
    <recommendedName>
        <fullName evidence="13">Serine/threonine-protein kinase receptor</fullName>
        <ecNumber evidence="13">2.7.11.30</ecNumber>
    </recommendedName>
</protein>
<dbReference type="EMBL" id="JAODUP010000243">
    <property type="protein sequence ID" value="KAK2155298.1"/>
    <property type="molecule type" value="Genomic_DNA"/>
</dbReference>
<evidence type="ECO:0000256" key="2">
    <source>
        <dbReference type="ARBA" id="ARBA00009605"/>
    </source>
</evidence>
<dbReference type="InterPro" id="IPR000719">
    <property type="entry name" value="Prot_kinase_dom"/>
</dbReference>
<keyword evidence="4 13" id="KW-0808">Transferase</keyword>
<dbReference type="FunFam" id="3.30.200.20:FF:000094">
    <property type="entry name" value="Serine/threonine-protein kinase receptor"/>
    <property type="match status" value="1"/>
</dbReference>
<evidence type="ECO:0000256" key="10">
    <source>
        <dbReference type="ARBA" id="ARBA00022989"/>
    </source>
</evidence>
<name>A0AAD9JLA3_9ANNE</name>
<dbReference type="Gene3D" id="2.10.60.10">
    <property type="entry name" value="CD59"/>
    <property type="match status" value="2"/>
</dbReference>
<dbReference type="Gene3D" id="3.30.200.20">
    <property type="entry name" value="Phosphorylase Kinase, domain 1"/>
    <property type="match status" value="1"/>
</dbReference>
<sequence length="649" mass="73576">MYLMSSTPMADFLPMTAWLHDEITTVRYGFGCVYCGFPHVLECEFYDPTVCDVPSPDERCHLGTNCDPSSGRPAHCMAQWTNQSGVIQITKKGCWGEDKRCVGRTGCFEDRYSPDQYFCCCEGHRCNGNISYIPHRQATEADDYYKEYTVCEYYDKVKCGMAPEVCNLTSITCEKPKYGKQVHCYAIWANITGEYQILKKGCWLDQFDCRKSTCENTASSESIERSPDFCCCSGSMCNVDVVHRFVPSSNDDDGVVQAVPEPVSRNQLVMTLVYSLLPICGMAGLILLLFWIWRHKRSAYHEPLPTIDVSPMPPPTPPMTDLKPIQLLEIKARGRFGCVWKAQMLNEVVAVKIFPLQDRQSYLTETEIYQLPYFSSHDNILKFIAGEKRGDHLNTELWLITEFHEKGSLYDFLKGNLVSWPDVLKVAETMSSGLAFLHEEITSHQMCLYKPAVVHRDFKSKNVLIRNDNTACIADFGLALKFDMGKPVGDTHGQVGTRRYMAPEVLEGAINFSRHHFMNIDMYACGLVLWEIMSRCSAADGPVEEYQLPFEDEVGQHPTLEDMQDVVVQRKHRPQFREQWSSHAGLTSLYRTITECWDTDPEARLSAGCVQERLAQLAATTIHTTSNQLPPVLMTTNTETPPKDIAIPV</sequence>
<dbReference type="InterPro" id="IPR000472">
    <property type="entry name" value="Activin_recp"/>
</dbReference>
<reference evidence="15" key="1">
    <citation type="journal article" date="2023" name="Mol. Biol. Evol.">
        <title>Third-Generation Sequencing Reveals the Adaptive Role of the Epigenome in Three Deep-Sea Polychaetes.</title>
        <authorList>
            <person name="Perez M."/>
            <person name="Aroh O."/>
            <person name="Sun Y."/>
            <person name="Lan Y."/>
            <person name="Juniper S.K."/>
            <person name="Young C.R."/>
            <person name="Angers B."/>
            <person name="Qian P.Y."/>
        </authorList>
    </citation>
    <scope>NUCLEOTIDE SEQUENCE</scope>
    <source>
        <strain evidence="15">P08H-3</strain>
    </source>
</reference>
<evidence type="ECO:0000256" key="5">
    <source>
        <dbReference type="ARBA" id="ARBA00022692"/>
    </source>
</evidence>
<dbReference type="Proteomes" id="UP001208570">
    <property type="component" value="Unassembled WGS sequence"/>
</dbReference>
<evidence type="ECO:0000313" key="15">
    <source>
        <dbReference type="EMBL" id="KAK2155298.1"/>
    </source>
</evidence>
<feature type="domain" description="Protein kinase" evidence="14">
    <location>
        <begin position="325"/>
        <end position="617"/>
    </location>
</feature>
<evidence type="ECO:0000256" key="11">
    <source>
        <dbReference type="ARBA" id="ARBA00023136"/>
    </source>
</evidence>
<comment type="cofactor">
    <cofactor evidence="13">
        <name>Mg(2+)</name>
        <dbReference type="ChEBI" id="CHEBI:18420"/>
    </cofactor>
    <cofactor evidence="13">
        <name>Mn(2+)</name>
        <dbReference type="ChEBI" id="CHEBI:29035"/>
    </cofactor>
</comment>
<dbReference type="Gene3D" id="1.10.510.10">
    <property type="entry name" value="Transferase(Phosphotransferase) domain 1"/>
    <property type="match status" value="1"/>
</dbReference>
<feature type="transmembrane region" description="Helical" evidence="13">
    <location>
        <begin position="272"/>
        <end position="293"/>
    </location>
</feature>
<dbReference type="InterPro" id="IPR008271">
    <property type="entry name" value="Ser/Thr_kinase_AS"/>
</dbReference>
<evidence type="ECO:0000256" key="6">
    <source>
        <dbReference type="ARBA" id="ARBA00022729"/>
    </source>
</evidence>
<evidence type="ECO:0000259" key="14">
    <source>
        <dbReference type="PROSITE" id="PS50011"/>
    </source>
</evidence>
<keyword evidence="13" id="KW-0464">Manganese</keyword>
<dbReference type="CDD" id="cd14053">
    <property type="entry name" value="STKc_ACVR2"/>
    <property type="match status" value="1"/>
</dbReference>
<keyword evidence="6" id="KW-0732">Signal</keyword>
<evidence type="ECO:0000256" key="12">
    <source>
        <dbReference type="ARBA" id="ARBA00023170"/>
    </source>
</evidence>
<dbReference type="EC" id="2.7.11.30" evidence="13"/>
<evidence type="ECO:0000256" key="9">
    <source>
        <dbReference type="ARBA" id="ARBA00022840"/>
    </source>
</evidence>
<keyword evidence="12 13" id="KW-0675">Receptor</keyword>